<dbReference type="VEuPathDB" id="AmoebaDB:DICPUDRAFT_51018"/>
<evidence type="ECO:0000256" key="8">
    <source>
        <dbReference type="ARBA" id="ARBA00022837"/>
    </source>
</evidence>
<dbReference type="FunCoup" id="F1A1K3">
    <property type="interactions" value="46"/>
</dbReference>
<evidence type="ECO:0000256" key="13">
    <source>
        <dbReference type="PIRSR" id="PIRSR605959-1"/>
    </source>
</evidence>
<reference evidence="20" key="1">
    <citation type="journal article" date="2011" name="Genome Biol.">
        <title>Comparative genomics of the social amoebae Dictyostelium discoideum and Dictyostelium purpureum.</title>
        <authorList>
            <consortium name="US DOE Joint Genome Institute (JGI-PGF)"/>
            <person name="Sucgang R."/>
            <person name="Kuo A."/>
            <person name="Tian X."/>
            <person name="Salerno W."/>
            <person name="Parikh A."/>
            <person name="Feasley C.L."/>
            <person name="Dalin E."/>
            <person name="Tu H."/>
            <person name="Huang E."/>
            <person name="Barry K."/>
            <person name="Lindquist E."/>
            <person name="Shapiro H."/>
            <person name="Bruce D."/>
            <person name="Schmutz J."/>
            <person name="Salamov A."/>
            <person name="Fey P."/>
            <person name="Gaudet P."/>
            <person name="Anjard C."/>
            <person name="Babu M.M."/>
            <person name="Basu S."/>
            <person name="Bushmanova Y."/>
            <person name="van der Wel H."/>
            <person name="Katoh-Kurasawa M."/>
            <person name="Dinh C."/>
            <person name="Coutinho P.M."/>
            <person name="Saito T."/>
            <person name="Elias M."/>
            <person name="Schaap P."/>
            <person name="Kay R.R."/>
            <person name="Henrissat B."/>
            <person name="Eichinger L."/>
            <person name="Rivero F."/>
            <person name="Putnam N.H."/>
            <person name="West C.M."/>
            <person name="Loomis W.F."/>
            <person name="Chisholm R.L."/>
            <person name="Shaulsky G."/>
            <person name="Strassmann J.E."/>
            <person name="Queller D.C."/>
            <person name="Kuspa A."/>
            <person name="Grigoriev I.V."/>
        </authorList>
    </citation>
    <scope>NUCLEOTIDE SEQUENCE [LARGE SCALE GENOMIC DNA]</scope>
    <source>
        <strain evidence="20">QSDP1</strain>
    </source>
</reference>
<comment type="catalytic activity">
    <reaction evidence="1 16">
        <text>4-fumarylacetoacetate + H2O = acetoacetate + fumarate + H(+)</text>
        <dbReference type="Rhea" id="RHEA:10244"/>
        <dbReference type="ChEBI" id="CHEBI:13705"/>
        <dbReference type="ChEBI" id="CHEBI:15377"/>
        <dbReference type="ChEBI" id="CHEBI:15378"/>
        <dbReference type="ChEBI" id="CHEBI:18034"/>
        <dbReference type="ChEBI" id="CHEBI:29806"/>
        <dbReference type="EC" id="3.7.1.2"/>
    </reaction>
</comment>
<organism evidence="19 20">
    <name type="scientific">Dictyostelium purpureum</name>
    <name type="common">Slime mold</name>
    <dbReference type="NCBI Taxonomy" id="5786"/>
    <lineage>
        <taxon>Eukaryota</taxon>
        <taxon>Amoebozoa</taxon>
        <taxon>Evosea</taxon>
        <taxon>Eumycetozoa</taxon>
        <taxon>Dictyostelia</taxon>
        <taxon>Dictyosteliales</taxon>
        <taxon>Dictyosteliaceae</taxon>
        <taxon>Dictyostelium</taxon>
    </lineage>
</organism>
<dbReference type="GO" id="GO:0006559">
    <property type="term" value="P:L-phenylalanine catabolic process"/>
    <property type="evidence" value="ECO:0000318"/>
    <property type="project" value="GO_Central"/>
</dbReference>
<evidence type="ECO:0000256" key="2">
    <source>
        <dbReference type="ARBA" id="ARBA00004782"/>
    </source>
</evidence>
<comment type="similarity">
    <text evidence="3 16">Belongs to the FAH family.</text>
</comment>
<dbReference type="GO" id="GO:0046872">
    <property type="term" value="F:metal ion binding"/>
    <property type="evidence" value="ECO:0007669"/>
    <property type="project" value="UniProtKB-UniRule"/>
</dbReference>
<evidence type="ECO:0000256" key="3">
    <source>
        <dbReference type="ARBA" id="ARBA00010211"/>
    </source>
</evidence>
<dbReference type="Pfam" id="PF09298">
    <property type="entry name" value="FAA_hydrolase_N"/>
    <property type="match status" value="1"/>
</dbReference>
<dbReference type="PANTHER" id="PTHR43069">
    <property type="entry name" value="FUMARYLACETOACETASE"/>
    <property type="match status" value="1"/>
</dbReference>
<dbReference type="GeneID" id="10504861"/>
<accession>F1A1K3</accession>
<evidence type="ECO:0000256" key="12">
    <source>
        <dbReference type="ARBA" id="ARBA00031740"/>
    </source>
</evidence>
<dbReference type="STRING" id="5786.F1A1K3"/>
<evidence type="ECO:0000256" key="4">
    <source>
        <dbReference type="ARBA" id="ARBA00012094"/>
    </source>
</evidence>
<dbReference type="GO" id="GO:0006572">
    <property type="term" value="P:L-tyrosine catabolic process"/>
    <property type="evidence" value="ECO:0000318"/>
    <property type="project" value="GO_Central"/>
</dbReference>
<dbReference type="Gene3D" id="2.30.30.230">
    <property type="entry name" value="Fumarylacetoacetase, N-terminal domain"/>
    <property type="match status" value="1"/>
</dbReference>
<evidence type="ECO:0000259" key="17">
    <source>
        <dbReference type="Pfam" id="PF01557"/>
    </source>
</evidence>
<dbReference type="AlphaFoldDB" id="F1A1K3"/>
<dbReference type="eggNOG" id="KOG2843">
    <property type="taxonomic scope" value="Eukaryota"/>
</dbReference>
<feature type="binding site" evidence="15">
    <location>
        <position position="262"/>
    </location>
    <ligand>
        <name>Mg(2+)</name>
        <dbReference type="ChEBI" id="CHEBI:18420"/>
    </ligand>
</feature>
<feature type="domain" description="Fumarylacetoacetase-like C-terminal" evidence="17">
    <location>
        <begin position="129"/>
        <end position="415"/>
    </location>
</feature>
<dbReference type="Pfam" id="PF01557">
    <property type="entry name" value="FAA_hydrolase"/>
    <property type="match status" value="1"/>
</dbReference>
<keyword evidence="6 15" id="KW-0479">Metal-binding</keyword>
<feature type="binding site" evidence="14">
    <location>
        <position position="249"/>
    </location>
    <ligand>
        <name>substrate</name>
    </ligand>
</feature>
<feature type="binding site" evidence="15">
    <location>
        <position position="238"/>
    </location>
    <ligand>
        <name>Ca(2+)</name>
        <dbReference type="ChEBI" id="CHEBI:29108"/>
    </ligand>
</feature>
<comment type="pathway">
    <text evidence="2 16">Amino-acid degradation; L-phenylalanine degradation; acetoacetate and fumarate from L-phenylalanine: step 6/6.</text>
</comment>
<feature type="binding site" evidence="15">
    <location>
        <position position="258"/>
    </location>
    <ligand>
        <name>Mg(2+)</name>
        <dbReference type="ChEBI" id="CHEBI:18420"/>
    </ligand>
</feature>
<evidence type="ECO:0000256" key="6">
    <source>
        <dbReference type="ARBA" id="ARBA00022723"/>
    </source>
</evidence>
<dbReference type="InterPro" id="IPR036663">
    <property type="entry name" value="Fumarylacetoacetase_C_sf"/>
</dbReference>
<dbReference type="KEGG" id="dpp:DICPUDRAFT_51018"/>
<dbReference type="OrthoDB" id="9971669at2759"/>
<dbReference type="Proteomes" id="UP000001064">
    <property type="component" value="Unassembled WGS sequence"/>
</dbReference>
<keyword evidence="20" id="KW-1185">Reference proteome</keyword>
<dbReference type="NCBIfam" id="TIGR01266">
    <property type="entry name" value="fum_ac_acetase"/>
    <property type="match status" value="1"/>
</dbReference>
<dbReference type="RefSeq" id="XP_003293546.1">
    <property type="nucleotide sequence ID" value="XM_003293498.1"/>
</dbReference>
<dbReference type="SUPFAM" id="SSF56529">
    <property type="entry name" value="FAH"/>
    <property type="match status" value="1"/>
</dbReference>
<dbReference type="InterPro" id="IPR011234">
    <property type="entry name" value="Fumarylacetoacetase-like_C"/>
</dbReference>
<protein>
    <recommendedName>
        <fullName evidence="5 16">Fumarylacetoacetase</fullName>
        <ecNumber evidence="4 16">3.7.1.2</ecNumber>
    </recommendedName>
    <alternativeName>
        <fullName evidence="12 16">Fumarylacetoacetate hydrolase</fullName>
    </alternativeName>
</protein>
<feature type="binding site" evidence="15">
    <location>
        <position position="131"/>
    </location>
    <ligand>
        <name>Ca(2+)</name>
        <dbReference type="ChEBI" id="CHEBI:29108"/>
    </ligand>
</feature>
<dbReference type="InterPro" id="IPR015377">
    <property type="entry name" value="Fumarylacetoacetase_N"/>
</dbReference>
<evidence type="ECO:0000256" key="5">
    <source>
        <dbReference type="ARBA" id="ARBA00014741"/>
    </source>
</evidence>
<dbReference type="GO" id="GO:0004334">
    <property type="term" value="F:fumarylacetoacetase activity"/>
    <property type="evidence" value="ECO:0000318"/>
    <property type="project" value="GO_Central"/>
</dbReference>
<dbReference type="InterPro" id="IPR036462">
    <property type="entry name" value="Fumarylacetoacetase_N_sf"/>
</dbReference>
<evidence type="ECO:0000256" key="9">
    <source>
        <dbReference type="ARBA" id="ARBA00022842"/>
    </source>
</evidence>
<feature type="binding site" evidence="15">
    <location>
        <position position="238"/>
    </location>
    <ligand>
        <name>Mg(2+)</name>
        <dbReference type="ChEBI" id="CHEBI:18420"/>
    </ligand>
</feature>
<dbReference type="InParanoid" id="F1A1K3"/>
<feature type="domain" description="Fumarylacetoacetase N-terminal" evidence="18">
    <location>
        <begin position="19"/>
        <end position="123"/>
    </location>
</feature>
<keyword evidence="7 16" id="KW-0378">Hydrolase</keyword>
<dbReference type="InterPro" id="IPR005959">
    <property type="entry name" value="Fumarylacetoacetase"/>
</dbReference>
<dbReference type="Gene3D" id="3.90.850.10">
    <property type="entry name" value="Fumarylacetoacetase-like, C-terminal domain"/>
    <property type="match status" value="1"/>
</dbReference>
<keyword evidence="11 16" id="KW-0585">Phenylalanine catabolism</keyword>
<feature type="binding site" evidence="14">
    <location>
        <position position="245"/>
    </location>
    <ligand>
        <name>substrate</name>
    </ligand>
</feature>
<comment type="cofactor">
    <cofactor evidence="16">
        <name>Mg(2+)</name>
        <dbReference type="ChEBI" id="CHEBI:18420"/>
    </cofactor>
    <cofactor evidence="16">
        <name>Ca(2+)</name>
        <dbReference type="ChEBI" id="CHEBI:29108"/>
    </cofactor>
</comment>
<dbReference type="GO" id="GO:1902000">
    <property type="term" value="P:homogentisate catabolic process"/>
    <property type="evidence" value="ECO:0000318"/>
    <property type="project" value="GO_Central"/>
</dbReference>
<evidence type="ECO:0000256" key="7">
    <source>
        <dbReference type="ARBA" id="ARBA00022801"/>
    </source>
</evidence>
<keyword evidence="9 15" id="KW-0460">Magnesium</keyword>
<keyword evidence="10 16" id="KW-0828">Tyrosine catabolism</keyword>
<keyword evidence="8 15" id="KW-0106">Calcium</keyword>
<proteinExistence type="inferred from homology"/>
<dbReference type="EMBL" id="GL871376">
    <property type="protein sequence ID" value="EGC29924.1"/>
    <property type="molecule type" value="Genomic_DNA"/>
</dbReference>
<feature type="active site" description="Proton acceptor" evidence="13">
    <location>
        <position position="138"/>
    </location>
</feature>
<evidence type="ECO:0000256" key="10">
    <source>
        <dbReference type="ARBA" id="ARBA00022878"/>
    </source>
</evidence>
<dbReference type="OMA" id="YWTAAQQ"/>
<sequence length="424" mass="47058">MSTLKSFIEVSADSHFPIQNLPYGVFKPSENESSRIGVAIGNLVCDLSALVDLKLFESSSLKDTKVFHQGYLNDFMSLGKQVWSETRKELQKLLSSENPTIRDNQQYKEKIFYQIDKVIMLLPARIGDYTDFYASKEHATNVGIMFRGKENALMPNWLHLPVGYHGRSSSVVVSGTKLRRPCGQTKGDDDAAPTFNQCKLLDFELEMGALVGVPNNLGEPVPISQAKDHIFGLVLLNDWSARDIQKWEYVPLGPFLAKNFGTTISPWVVTMEALQPFAVDAPHQDPTPLPYLQESGKNTFDIELTVGIKTEKMSEAHTICKSNLKYMYWTLSQQLAHHTISGCNLNPGDLLGTGTISGPTEDSFGSMLELSWKGSKTISLGESGETRKFIQDNDTVVMSGVCKGKDYQIGFGNCVGQIIPAHKY</sequence>
<feature type="binding site" evidence="15">
    <location>
        <position position="204"/>
    </location>
    <ligand>
        <name>Ca(2+)</name>
        <dbReference type="ChEBI" id="CHEBI:29108"/>
    </ligand>
</feature>
<feature type="binding site" evidence="15">
    <location>
        <position position="206"/>
    </location>
    <ligand>
        <name>Ca(2+)</name>
        <dbReference type="ChEBI" id="CHEBI:29108"/>
    </ligand>
</feature>
<evidence type="ECO:0000256" key="11">
    <source>
        <dbReference type="ARBA" id="ARBA00023232"/>
    </source>
</evidence>
<evidence type="ECO:0000313" key="20">
    <source>
        <dbReference type="Proteomes" id="UP000001064"/>
    </source>
</evidence>
<evidence type="ECO:0000313" key="19">
    <source>
        <dbReference type="EMBL" id="EGC29924.1"/>
    </source>
</evidence>
<evidence type="ECO:0000256" key="15">
    <source>
        <dbReference type="PIRSR" id="PIRSR605959-3"/>
    </source>
</evidence>
<dbReference type="FunFam" id="3.90.850.10:FF:000004">
    <property type="entry name" value="Fumarylacetoacetase"/>
    <property type="match status" value="1"/>
</dbReference>
<feature type="binding site" evidence="14">
    <location>
        <position position="355"/>
    </location>
    <ligand>
        <name>substrate</name>
    </ligand>
</feature>
<feature type="binding site" evidence="14">
    <location>
        <position position="147"/>
    </location>
    <ligand>
        <name>substrate</name>
    </ligand>
</feature>
<dbReference type="SUPFAM" id="SSF63433">
    <property type="entry name" value="Fumarylacetoacetate hydrolase, FAH, N-terminal domain"/>
    <property type="match status" value="1"/>
</dbReference>
<gene>
    <name evidence="19" type="ORF">DICPUDRAFT_51018</name>
</gene>
<evidence type="ECO:0000259" key="18">
    <source>
        <dbReference type="Pfam" id="PF09298"/>
    </source>
</evidence>
<evidence type="ECO:0000256" key="14">
    <source>
        <dbReference type="PIRSR" id="PIRSR605959-2"/>
    </source>
</evidence>
<name>F1A1K3_DICPU</name>
<dbReference type="PANTHER" id="PTHR43069:SF2">
    <property type="entry name" value="FUMARYLACETOACETASE"/>
    <property type="match status" value="1"/>
</dbReference>
<feature type="binding site" evidence="14">
    <location>
        <position position="133"/>
    </location>
    <ligand>
        <name>substrate</name>
    </ligand>
</feature>
<dbReference type="EC" id="3.7.1.2" evidence="4 16"/>
<evidence type="ECO:0000256" key="16">
    <source>
        <dbReference type="RuleBase" id="RU366008"/>
    </source>
</evidence>
<dbReference type="UniPathway" id="UPA00139">
    <property type="reaction ID" value="UER00341"/>
</dbReference>
<evidence type="ECO:0000256" key="1">
    <source>
        <dbReference type="ARBA" id="ARBA00000353"/>
    </source>
</evidence>